<proteinExistence type="predicted"/>
<gene>
    <name evidence="1" type="ORF">OXD698_LOCUS39116</name>
</gene>
<dbReference type="AlphaFoldDB" id="A0A820A135"/>
<organism evidence="1 2">
    <name type="scientific">Adineta steineri</name>
    <dbReference type="NCBI Taxonomy" id="433720"/>
    <lineage>
        <taxon>Eukaryota</taxon>
        <taxon>Metazoa</taxon>
        <taxon>Spiralia</taxon>
        <taxon>Gnathifera</taxon>
        <taxon>Rotifera</taxon>
        <taxon>Eurotatoria</taxon>
        <taxon>Bdelloidea</taxon>
        <taxon>Adinetida</taxon>
        <taxon>Adinetidae</taxon>
        <taxon>Adineta</taxon>
    </lineage>
</organism>
<comment type="caution">
    <text evidence="1">The sequence shown here is derived from an EMBL/GenBank/DDBJ whole genome shotgun (WGS) entry which is preliminary data.</text>
</comment>
<accession>A0A820A135</accession>
<sequence>MILTNNSKPCLDQMIDLTTKLTNLKYYTSPSS</sequence>
<evidence type="ECO:0000313" key="2">
    <source>
        <dbReference type="Proteomes" id="UP000663844"/>
    </source>
</evidence>
<dbReference type="Proteomes" id="UP000663844">
    <property type="component" value="Unassembled WGS sequence"/>
</dbReference>
<dbReference type="EMBL" id="CAJOAZ010007766">
    <property type="protein sequence ID" value="CAF4170113.1"/>
    <property type="molecule type" value="Genomic_DNA"/>
</dbReference>
<protein>
    <submittedName>
        <fullName evidence="1">Uncharacterized protein</fullName>
    </submittedName>
</protein>
<reference evidence="1" key="1">
    <citation type="submission" date="2021-02" db="EMBL/GenBank/DDBJ databases">
        <authorList>
            <person name="Nowell W R."/>
        </authorList>
    </citation>
    <scope>NUCLEOTIDE SEQUENCE</scope>
</reference>
<feature type="non-terminal residue" evidence="1">
    <location>
        <position position="32"/>
    </location>
</feature>
<evidence type="ECO:0000313" key="1">
    <source>
        <dbReference type="EMBL" id="CAF4170113.1"/>
    </source>
</evidence>
<name>A0A820A135_9BILA</name>